<evidence type="ECO:0000256" key="6">
    <source>
        <dbReference type="SAM" id="MobiDB-lite"/>
    </source>
</evidence>
<dbReference type="Pfam" id="PF00830">
    <property type="entry name" value="Ribosomal_L28"/>
    <property type="match status" value="1"/>
</dbReference>
<dbReference type="InterPro" id="IPR001383">
    <property type="entry name" value="Ribosomal_bL28_bact-type"/>
</dbReference>
<dbReference type="GO" id="GO:1990904">
    <property type="term" value="C:ribonucleoprotein complex"/>
    <property type="evidence" value="ECO:0007669"/>
    <property type="project" value="UniProtKB-KW"/>
</dbReference>
<dbReference type="OrthoDB" id="9805609at2"/>
<evidence type="ECO:0000313" key="8">
    <source>
        <dbReference type="Proteomes" id="UP000094570"/>
    </source>
</evidence>
<dbReference type="InterPro" id="IPR026569">
    <property type="entry name" value="Ribosomal_bL28"/>
</dbReference>
<dbReference type="NCBIfam" id="TIGR00009">
    <property type="entry name" value="L28"/>
    <property type="match status" value="1"/>
</dbReference>
<organism evidence="7 8">
    <name type="scientific">Fervidobacterium thailandense</name>
    <dbReference type="NCBI Taxonomy" id="1008305"/>
    <lineage>
        <taxon>Bacteria</taxon>
        <taxon>Thermotogati</taxon>
        <taxon>Thermotogota</taxon>
        <taxon>Thermotogae</taxon>
        <taxon>Thermotogales</taxon>
        <taxon>Fervidobacteriaceae</taxon>
        <taxon>Fervidobacterium</taxon>
    </lineage>
</organism>
<dbReference type="InterPro" id="IPR050096">
    <property type="entry name" value="Bacterial_rp_bL28"/>
</dbReference>
<dbReference type="InterPro" id="IPR037147">
    <property type="entry name" value="Ribosomal_bL28_sf"/>
</dbReference>
<dbReference type="GO" id="GO:0006412">
    <property type="term" value="P:translation"/>
    <property type="evidence" value="ECO:0007669"/>
    <property type="project" value="UniProtKB-UniRule"/>
</dbReference>
<evidence type="ECO:0000256" key="2">
    <source>
        <dbReference type="ARBA" id="ARBA00022980"/>
    </source>
</evidence>
<dbReference type="GO" id="GO:0005840">
    <property type="term" value="C:ribosome"/>
    <property type="evidence" value="ECO:0007669"/>
    <property type="project" value="UniProtKB-KW"/>
</dbReference>
<dbReference type="InterPro" id="IPR034704">
    <property type="entry name" value="Ribosomal_bL28/bL31-like_sf"/>
</dbReference>
<evidence type="ECO:0000256" key="4">
    <source>
        <dbReference type="ARBA" id="ARBA00035174"/>
    </source>
</evidence>
<dbReference type="HAMAP" id="MF_00373">
    <property type="entry name" value="Ribosomal_bL28"/>
    <property type="match status" value="1"/>
</dbReference>
<comment type="similarity">
    <text evidence="1 5">Belongs to the bacterial ribosomal protein bL28 family.</text>
</comment>
<sequence length="73" mass="8191">MAKCEVCGKGPRAGKNVSHSNRHTNRWFKPNIQKVRVLTSEGTVKRMNVCTDCLKAGKVKRYVSRSKSVEVEA</sequence>
<dbReference type="STRING" id="1008305.A4H02_00100"/>
<evidence type="ECO:0000256" key="5">
    <source>
        <dbReference type="HAMAP-Rule" id="MF_00373"/>
    </source>
</evidence>
<dbReference type="PANTHER" id="PTHR39080:SF1">
    <property type="entry name" value="LARGE RIBOSOMAL SUBUNIT PROTEIN BL28A"/>
    <property type="match status" value="1"/>
</dbReference>
<keyword evidence="2 5" id="KW-0689">Ribosomal protein</keyword>
<dbReference type="EMBL" id="LWAF01000001">
    <property type="protein sequence ID" value="ODN31224.1"/>
    <property type="molecule type" value="Genomic_DNA"/>
</dbReference>
<dbReference type="Proteomes" id="UP000094570">
    <property type="component" value="Unassembled WGS sequence"/>
</dbReference>
<keyword evidence="8" id="KW-1185">Reference proteome</keyword>
<dbReference type="RefSeq" id="WP_069292135.1">
    <property type="nucleotide sequence ID" value="NZ_CP140110.1"/>
</dbReference>
<dbReference type="PANTHER" id="PTHR39080">
    <property type="entry name" value="50S RIBOSOMAL PROTEIN L28"/>
    <property type="match status" value="1"/>
</dbReference>
<evidence type="ECO:0000313" key="7">
    <source>
        <dbReference type="EMBL" id="ODN31224.1"/>
    </source>
</evidence>
<accession>A0A1E3G4Q4</accession>
<evidence type="ECO:0000256" key="3">
    <source>
        <dbReference type="ARBA" id="ARBA00023274"/>
    </source>
</evidence>
<dbReference type="AlphaFoldDB" id="A0A1E3G4Q4"/>
<protein>
    <recommendedName>
        <fullName evidence="4 5">Large ribosomal subunit protein bL28</fullName>
    </recommendedName>
</protein>
<dbReference type="GO" id="GO:0003735">
    <property type="term" value="F:structural constituent of ribosome"/>
    <property type="evidence" value="ECO:0007669"/>
    <property type="project" value="InterPro"/>
</dbReference>
<reference evidence="8" key="1">
    <citation type="submission" date="2016-04" db="EMBL/GenBank/DDBJ databases">
        <title>The genome sequence project of a novel Fervidobacterium isolate from a hot spring in Thailand.</title>
        <authorList>
            <person name="Gonzalez J.M."/>
            <person name="Cuecas A."/>
            <person name="Kanoksilapatham W."/>
        </authorList>
    </citation>
    <scope>NUCLEOTIDE SEQUENCE [LARGE SCALE GENOMIC DNA]</scope>
    <source>
        <strain evidence="8">FC2004</strain>
    </source>
</reference>
<keyword evidence="3 5" id="KW-0687">Ribonucleoprotein</keyword>
<comment type="caution">
    <text evidence="7">The sequence shown here is derived from an EMBL/GenBank/DDBJ whole genome shotgun (WGS) entry which is preliminary data.</text>
</comment>
<gene>
    <name evidence="5" type="primary">rpmB</name>
    <name evidence="7" type="ORF">A4H02_00100</name>
</gene>
<name>A0A1E3G4Q4_9BACT</name>
<dbReference type="SUPFAM" id="SSF143800">
    <property type="entry name" value="L28p-like"/>
    <property type="match status" value="1"/>
</dbReference>
<dbReference type="Gene3D" id="2.30.170.40">
    <property type="entry name" value="Ribosomal protein L28/L24"/>
    <property type="match status" value="1"/>
</dbReference>
<evidence type="ECO:0000256" key="1">
    <source>
        <dbReference type="ARBA" id="ARBA00008760"/>
    </source>
</evidence>
<proteinExistence type="inferred from homology"/>
<feature type="region of interest" description="Disordered" evidence="6">
    <location>
        <begin position="1"/>
        <end position="23"/>
    </location>
</feature>